<dbReference type="InterPro" id="IPR009863">
    <property type="entry name" value="T3SS_LcrG_PcrG"/>
</dbReference>
<sequence>MYDEPYAKTLQAAEQAIEDNEHRERLLSEMWEGLALPAEVRDRVFRSPDQALVQIAEQELLQEVRRMRISRPPVADEGKRQRRPASMRGLVV</sequence>
<evidence type="ECO:0000256" key="1">
    <source>
        <dbReference type="SAM" id="MobiDB-lite"/>
    </source>
</evidence>
<feature type="region of interest" description="Disordered" evidence="1">
    <location>
        <begin position="70"/>
        <end position="92"/>
    </location>
</feature>
<evidence type="ECO:0000313" key="2">
    <source>
        <dbReference type="EMBL" id="KAA2233812.1"/>
    </source>
</evidence>
<keyword evidence="4" id="KW-1185">Reference proteome</keyword>
<evidence type="ECO:0000313" key="3">
    <source>
        <dbReference type="EMBL" id="SDU94477.1"/>
    </source>
</evidence>
<dbReference type="Pfam" id="PF07216">
    <property type="entry name" value="LcrG"/>
    <property type="match status" value="1"/>
</dbReference>
<dbReference type="RefSeq" id="WP_090291217.1">
    <property type="nucleotide sequence ID" value="NZ_BMNU01000001.1"/>
</dbReference>
<proteinExistence type="predicted"/>
<dbReference type="NCBIfam" id="TIGR02573">
    <property type="entry name" value="LcrG_PcrG"/>
    <property type="match status" value="1"/>
</dbReference>
<evidence type="ECO:0000313" key="5">
    <source>
        <dbReference type="Proteomes" id="UP000325296"/>
    </source>
</evidence>
<dbReference type="EMBL" id="VUOL01000001">
    <property type="protein sequence ID" value="KAA2233812.1"/>
    <property type="molecule type" value="Genomic_DNA"/>
</dbReference>
<evidence type="ECO:0000313" key="4">
    <source>
        <dbReference type="Proteomes" id="UP000199620"/>
    </source>
</evidence>
<dbReference type="OrthoDB" id="5588872at2"/>
<reference evidence="2 5" key="2">
    <citation type="submission" date="2019-09" db="EMBL/GenBank/DDBJ databases">
        <title>Draft genome sequence of Pseudomonas brenneri CCUG 51514(T).</title>
        <authorList>
            <person name="Tunovic T."/>
            <person name="Pineiro-Iglesias B."/>
            <person name="Unosson C."/>
            <person name="Inganas E."/>
            <person name="Ohlen M."/>
            <person name="Cardew S."/>
            <person name="Jensie-Markopoulos S."/>
            <person name="Salva-Serra F."/>
            <person name="Jaen-Luchoro D."/>
            <person name="Svensson-Stadler L."/>
            <person name="Chun J."/>
            <person name="Moore E."/>
        </authorList>
    </citation>
    <scope>NUCLEOTIDE SEQUENCE [LARGE SCALE GENOMIC DNA]</scope>
    <source>
        <strain evidence="2 5">CCUG 51514</strain>
    </source>
</reference>
<organism evidence="2 5">
    <name type="scientific">Pseudomonas brenneri</name>
    <dbReference type="NCBI Taxonomy" id="129817"/>
    <lineage>
        <taxon>Bacteria</taxon>
        <taxon>Pseudomonadati</taxon>
        <taxon>Pseudomonadota</taxon>
        <taxon>Gammaproteobacteria</taxon>
        <taxon>Pseudomonadales</taxon>
        <taxon>Pseudomonadaceae</taxon>
        <taxon>Pseudomonas</taxon>
    </lineage>
</organism>
<dbReference type="Proteomes" id="UP000199620">
    <property type="component" value="Chromosome I"/>
</dbReference>
<dbReference type="AlphaFoldDB" id="A0A5B2V5W4"/>
<gene>
    <name evidence="2" type="primary">lcrG</name>
    <name evidence="2" type="ORF">F1720_01955</name>
    <name evidence="3" type="ORF">SAMN04490181_1944</name>
</gene>
<name>A0A5B2V5W4_9PSED</name>
<dbReference type="Proteomes" id="UP000325296">
    <property type="component" value="Unassembled WGS sequence"/>
</dbReference>
<protein>
    <submittedName>
        <fullName evidence="2">Type III secretion protein LcrG</fullName>
    </submittedName>
</protein>
<dbReference type="EMBL" id="LT629800">
    <property type="protein sequence ID" value="SDU94477.1"/>
    <property type="molecule type" value="Genomic_DNA"/>
</dbReference>
<reference evidence="3 4" key="1">
    <citation type="submission" date="2016-10" db="EMBL/GenBank/DDBJ databases">
        <authorList>
            <person name="Varghese N."/>
            <person name="Submissions S."/>
        </authorList>
    </citation>
    <scope>NUCLEOTIDE SEQUENCE [LARGE SCALE GENOMIC DNA]</scope>
    <source>
        <strain evidence="3 4">BS2771</strain>
    </source>
</reference>
<accession>A0A5B2V5W4</accession>